<dbReference type="AlphaFoldDB" id="A0A1J0RA81"/>
<dbReference type="VEuPathDB" id="TriTrypDB:Tb1125.Tb10.v4.0054"/>
<comment type="function">
    <text evidence="1">VSG forms a coat on the surface of the parasite. The trypanosome evades the immune response of the host by expressing a series of antigenically distinct VSGs from an estimated 1000 VSG genes.</text>
</comment>
<protein>
    <submittedName>
        <fullName evidence="9">Variant surface glycoprotein 1125.4220</fullName>
    </submittedName>
</protein>
<dbReference type="VEuPathDB" id="TriTrypDB:Tb10.v4.0054"/>
<evidence type="ECO:0000256" key="5">
    <source>
        <dbReference type="ARBA" id="ARBA00023136"/>
    </source>
</evidence>
<evidence type="ECO:0000256" key="2">
    <source>
        <dbReference type="ARBA" id="ARBA00004609"/>
    </source>
</evidence>
<evidence type="ECO:0000256" key="8">
    <source>
        <dbReference type="SAM" id="SignalP"/>
    </source>
</evidence>
<proteinExistence type="predicted"/>
<accession>A0A1J0RA81</accession>
<keyword evidence="8" id="KW-0732">Signal</keyword>
<keyword evidence="5" id="KW-0472">Membrane</keyword>
<dbReference type="InterPro" id="IPR027446">
    <property type="entry name" value="VSG_C_dom_sf"/>
</dbReference>
<dbReference type="VEuPathDB" id="TriTrypDB:Tb427_000117500"/>
<evidence type="ECO:0000256" key="4">
    <source>
        <dbReference type="ARBA" id="ARBA00022622"/>
    </source>
</evidence>
<evidence type="ECO:0000313" key="9">
    <source>
        <dbReference type="EMBL" id="APD74747.1"/>
    </source>
</evidence>
<evidence type="ECO:0000256" key="3">
    <source>
        <dbReference type="ARBA" id="ARBA00022475"/>
    </source>
</evidence>
<keyword evidence="7" id="KW-0449">Lipoprotein</keyword>
<dbReference type="SUPFAM" id="SSF118251">
    <property type="entry name" value="Variant surface glycoprotein MITAT 1.2, VSG 221, C-terminal domain"/>
    <property type="match status" value="1"/>
</dbReference>
<reference evidence="9" key="1">
    <citation type="submission" date="2016-08" db="EMBL/GenBank/DDBJ databases">
        <title>VSG repertoire of Trypanosoma brucei EATRO 1125.</title>
        <authorList>
            <person name="Cross G.A."/>
        </authorList>
    </citation>
    <scope>NUCLEOTIDE SEQUENCE</scope>
    <source>
        <strain evidence="9">EATRO 1125</strain>
    </source>
</reference>
<evidence type="ECO:0000256" key="1">
    <source>
        <dbReference type="ARBA" id="ARBA00002523"/>
    </source>
</evidence>
<evidence type="ECO:0000256" key="7">
    <source>
        <dbReference type="ARBA" id="ARBA00023288"/>
    </source>
</evidence>
<keyword evidence="3" id="KW-1003">Cell membrane</keyword>
<dbReference type="EMBL" id="KX700791">
    <property type="protein sequence ID" value="APD74747.1"/>
    <property type="molecule type" value="Genomic_DNA"/>
</dbReference>
<dbReference type="SUPFAM" id="SSF58087">
    <property type="entry name" value="Variant surface glycoprotein (N-terminal domain)"/>
    <property type="match status" value="1"/>
</dbReference>
<feature type="chain" id="PRO_5012475583" evidence="8">
    <location>
        <begin position="25"/>
        <end position="495"/>
    </location>
</feature>
<comment type="subcellular location">
    <subcellularLocation>
        <location evidence="2">Cell membrane</location>
        <topology evidence="2">Lipid-anchor</topology>
        <topology evidence="2">GPI-anchor</topology>
    </subcellularLocation>
</comment>
<sequence>MQYKQAVILLMSSSVWLSPAHVTADSDYGTAGDAFKNVCTEAAYFKASSQAATEALQQRIRDIETRRRQSIFWRLAAANTPTGKFQRQLQALAIFADKTAQDAEQALAGAATAVSDYIAIASTWTGALVTAEQAANLEHKSTGKHTKAGSGASATVKLTQHKNTDVCTETELKDAQGKPVSVTLTGMKKLKISTAAAANLEGHSHTLTLKACNADTQKPASCNQNNVFGAAATTNDVIMLHASAGSKSFIISTSTPTARAYTGSTGTDIGATTETSQTCRSSHTYSKAFIPSATDIAHALCKATDALQAATPTAISNSVAELANSKDFMEIVNNLRAVSDNRYDLEKADELAKLQQLIKTAYGEQENVFESKYKTNVGKEIIIYGTGSNPKKGSIADLASKPEAALALSFLEGKTLMQKLCQNEGLLAKKVELDCTDKGKDDCTSEKCEFKEGKCVAKEGVKVEGTATQGTQNTTGRNSFVIRKVPLLLAFLILA</sequence>
<organism evidence="9">
    <name type="scientific">Trypanosoma brucei</name>
    <dbReference type="NCBI Taxonomy" id="5691"/>
    <lineage>
        <taxon>Eukaryota</taxon>
        <taxon>Discoba</taxon>
        <taxon>Euglenozoa</taxon>
        <taxon>Kinetoplastea</taxon>
        <taxon>Metakinetoplastina</taxon>
        <taxon>Trypanosomatida</taxon>
        <taxon>Trypanosomatidae</taxon>
        <taxon>Trypanosoma</taxon>
    </lineage>
</organism>
<dbReference type="GO" id="GO:0005886">
    <property type="term" value="C:plasma membrane"/>
    <property type="evidence" value="ECO:0007669"/>
    <property type="project" value="UniProtKB-SubCell"/>
</dbReference>
<evidence type="ECO:0000256" key="6">
    <source>
        <dbReference type="ARBA" id="ARBA00023180"/>
    </source>
</evidence>
<name>A0A1J0RA81_9TRYP</name>
<dbReference type="GO" id="GO:0098552">
    <property type="term" value="C:side of membrane"/>
    <property type="evidence" value="ECO:0007669"/>
    <property type="project" value="UniProtKB-KW"/>
</dbReference>
<feature type="signal peptide" evidence="8">
    <location>
        <begin position="1"/>
        <end position="24"/>
    </location>
</feature>
<keyword evidence="4" id="KW-0336">GPI-anchor</keyword>
<keyword evidence="6" id="KW-0325">Glycoprotein</keyword>